<evidence type="ECO:0000313" key="8">
    <source>
        <dbReference type="Proteomes" id="UP000472271"/>
    </source>
</evidence>
<evidence type="ECO:0000256" key="2">
    <source>
        <dbReference type="ARBA" id="ARBA00023136"/>
    </source>
</evidence>
<proteinExistence type="predicted"/>
<dbReference type="PANTHER" id="PTHR24100:SF151">
    <property type="entry name" value="ICOS LIGAND"/>
    <property type="match status" value="1"/>
</dbReference>
<dbReference type="InterPro" id="IPR013270">
    <property type="entry name" value="CD47_Vset"/>
</dbReference>
<sequence length="174" mass="20583">MNHVFLYCCLMVWVLFSVQQVEVDSEEESVLLPWKTTFHVEDVSQVTVEWMDRCDRKVHVYEDGSDRTNEQDDRYRNRTEMNEDPLRTGDLSLTLKHPTNLDTNTYTCTVYNREKEILMKKRLDLKVKGQSSGRSTPRGKLYLAVWKNGRRITAEVLGKQKRQVKFNCMESLWV</sequence>
<comment type="subcellular location">
    <subcellularLocation>
        <location evidence="1">Membrane</location>
    </subcellularLocation>
</comment>
<dbReference type="PANTHER" id="PTHR24100">
    <property type="entry name" value="BUTYROPHILIN"/>
    <property type="match status" value="1"/>
</dbReference>
<dbReference type="GO" id="GO:0050852">
    <property type="term" value="P:T cell receptor signaling pathway"/>
    <property type="evidence" value="ECO:0007669"/>
    <property type="project" value="TreeGrafter"/>
</dbReference>
<evidence type="ECO:0000256" key="4">
    <source>
        <dbReference type="SAM" id="MobiDB-lite"/>
    </source>
</evidence>
<evidence type="ECO:0000313" key="7">
    <source>
        <dbReference type="Ensembl" id="ENSSORP00005001910.1"/>
    </source>
</evidence>
<dbReference type="InParanoid" id="A0A672YDG3"/>
<keyword evidence="3" id="KW-0393">Immunoglobulin domain</keyword>
<dbReference type="Ensembl" id="ENSSORT00005001965.1">
    <property type="protein sequence ID" value="ENSSORP00005001910.1"/>
    <property type="gene ID" value="ENSSORG00005001197.1"/>
</dbReference>
<evidence type="ECO:0000259" key="6">
    <source>
        <dbReference type="Pfam" id="PF08204"/>
    </source>
</evidence>
<keyword evidence="5" id="KW-0732">Signal</keyword>
<dbReference type="Pfam" id="PF08204">
    <property type="entry name" value="V-set_CD47"/>
    <property type="match status" value="1"/>
</dbReference>
<dbReference type="GO" id="GO:0005102">
    <property type="term" value="F:signaling receptor binding"/>
    <property type="evidence" value="ECO:0007669"/>
    <property type="project" value="TreeGrafter"/>
</dbReference>
<evidence type="ECO:0000256" key="3">
    <source>
        <dbReference type="ARBA" id="ARBA00023319"/>
    </source>
</evidence>
<protein>
    <recommendedName>
        <fullName evidence="6">CD47 immunoglobulin-like domain-containing protein</fullName>
    </recommendedName>
</protein>
<keyword evidence="8" id="KW-1185">Reference proteome</keyword>
<dbReference type="SUPFAM" id="SSF48726">
    <property type="entry name" value="Immunoglobulin"/>
    <property type="match status" value="1"/>
</dbReference>
<dbReference type="GO" id="GO:0001817">
    <property type="term" value="P:regulation of cytokine production"/>
    <property type="evidence" value="ECO:0007669"/>
    <property type="project" value="TreeGrafter"/>
</dbReference>
<dbReference type="AlphaFoldDB" id="A0A672YDG3"/>
<feature type="domain" description="CD47 immunoglobulin-like" evidence="6">
    <location>
        <begin position="4"/>
        <end position="125"/>
    </location>
</feature>
<reference evidence="7" key="3">
    <citation type="submission" date="2025-09" db="UniProtKB">
        <authorList>
            <consortium name="Ensembl"/>
        </authorList>
    </citation>
    <scope>IDENTIFICATION</scope>
</reference>
<reference evidence="7" key="2">
    <citation type="submission" date="2025-08" db="UniProtKB">
        <authorList>
            <consortium name="Ensembl"/>
        </authorList>
    </citation>
    <scope>IDENTIFICATION</scope>
</reference>
<dbReference type="InterPro" id="IPR050504">
    <property type="entry name" value="IgSF_BTN/MOG"/>
</dbReference>
<dbReference type="Gene3D" id="2.60.40.10">
    <property type="entry name" value="Immunoglobulins"/>
    <property type="match status" value="1"/>
</dbReference>
<name>A0A672YDG3_9TELE</name>
<evidence type="ECO:0000256" key="5">
    <source>
        <dbReference type="SAM" id="SignalP"/>
    </source>
</evidence>
<dbReference type="InterPro" id="IPR036179">
    <property type="entry name" value="Ig-like_dom_sf"/>
</dbReference>
<dbReference type="Proteomes" id="UP000472271">
    <property type="component" value="Chromosome 13"/>
</dbReference>
<feature type="chain" id="PRO_5025341034" description="CD47 immunoglobulin-like domain-containing protein" evidence="5">
    <location>
        <begin position="21"/>
        <end position="174"/>
    </location>
</feature>
<organism evidence="7 8">
    <name type="scientific">Sphaeramia orbicularis</name>
    <name type="common">orbiculate cardinalfish</name>
    <dbReference type="NCBI Taxonomy" id="375764"/>
    <lineage>
        <taxon>Eukaryota</taxon>
        <taxon>Metazoa</taxon>
        <taxon>Chordata</taxon>
        <taxon>Craniata</taxon>
        <taxon>Vertebrata</taxon>
        <taxon>Euteleostomi</taxon>
        <taxon>Actinopterygii</taxon>
        <taxon>Neopterygii</taxon>
        <taxon>Teleostei</taxon>
        <taxon>Neoteleostei</taxon>
        <taxon>Acanthomorphata</taxon>
        <taxon>Gobiaria</taxon>
        <taxon>Kurtiformes</taxon>
        <taxon>Apogonoidei</taxon>
        <taxon>Apogonidae</taxon>
        <taxon>Apogoninae</taxon>
        <taxon>Sphaeramia</taxon>
    </lineage>
</organism>
<reference evidence="7" key="1">
    <citation type="submission" date="2019-06" db="EMBL/GenBank/DDBJ databases">
        <authorList>
            <consortium name="Wellcome Sanger Institute Data Sharing"/>
        </authorList>
    </citation>
    <scope>NUCLEOTIDE SEQUENCE [LARGE SCALE GENOMIC DNA]</scope>
</reference>
<accession>A0A672YDG3</accession>
<keyword evidence="2" id="KW-0472">Membrane</keyword>
<feature type="signal peptide" evidence="5">
    <location>
        <begin position="1"/>
        <end position="20"/>
    </location>
</feature>
<evidence type="ECO:0000256" key="1">
    <source>
        <dbReference type="ARBA" id="ARBA00004370"/>
    </source>
</evidence>
<dbReference type="GO" id="GO:0009897">
    <property type="term" value="C:external side of plasma membrane"/>
    <property type="evidence" value="ECO:0007669"/>
    <property type="project" value="TreeGrafter"/>
</dbReference>
<feature type="region of interest" description="Disordered" evidence="4">
    <location>
        <begin position="62"/>
        <end position="82"/>
    </location>
</feature>
<dbReference type="InterPro" id="IPR013783">
    <property type="entry name" value="Ig-like_fold"/>
</dbReference>